<comment type="caution">
    <text evidence="4">The sequence shown here is derived from an EMBL/GenBank/DDBJ whole genome shotgun (WGS) entry which is preliminary data.</text>
</comment>
<evidence type="ECO:0000256" key="1">
    <source>
        <dbReference type="SAM" id="MobiDB-lite"/>
    </source>
</evidence>
<sequence length="943" mass="100828">MWEIYAYQDADTLAGVFNAIAAIAGAQDFKGAIAMVAFYGFVTAFTAYAFAPQKLIGWQWLASVTLVLSILFVPRVQVGIIDKTGGGAERFVDNVPLGLAVLASPASTVGHVTASLFETAFQAIPGPAGLPPELAYQKNGLMFGNRLIRKTSRVVFTEPRFRTDLINFIANCTMYDLADGTVAPADFANSGNVWPLMATPNPARFSTITDASGETQVMPCPAIYTALDKLMPTQVKRIHDSLALELNPTLPPSVVASVLVGQIEQTYIKTQIADAAATAADIVRQNAMINAINDTSMLIGQKINDAPAMMLAVGRAQAVAQTNASWINSGKVAEEGLPVIRNVIEALVYALFPVWVLLVLLTSGKETMMSIKNYSAVLIFIQLWPVLYAILNYLATIYAAKELAAAADVGGGLKALSLSTSNSIYSNAISSEAVVGYLTASIPFIAWFAMKRMENFGTAVLSGWSTLQSTLTADTNAAAVGNTGMGNVTMDQMILTPSRSSPYFRARQDDSTGNTLTTNASSGLTAIKALMNEGPASRQIVVGLTKSEVTEAQRSVAAAKAEVLSSSHEYASAVADVISSARARGTGDTQSEGTAKSERSTTGQRASELKQIAANVSQQTGASVRQVTEVALGGSLKADTSTPIGALGALKTQTGTSAGLDQLNQKIKTYLSSEDSSKFKDFAESISKDSRDLSNVFSETREGEEHSKRITATATRMARAEANLRSEEAYSERIASMFSRGESISLDLAKDPNHTTFFADLLRTQKLGSGAMLRRLESYLGNEALPPIRVAPENLPKTFENVRSRYQAYATEVGSTPSDIDVGKTIQSHLHTDPIATPSKKTQLGTEHVEKQNSVERKLRGDKSGIERSGINIDSEVNQKILGFEKENGIEIGKDGQPHPAKGHSLIGKVYSSMENSRDPISDTVGDGIRALAKKLRPEKKPK</sequence>
<protein>
    <submittedName>
        <fullName evidence="4">Conjugal transfer protein TraG</fullName>
    </submittedName>
</protein>
<dbReference type="InterPro" id="IPR012931">
    <property type="entry name" value="TraG_N_Proteobacteria"/>
</dbReference>
<dbReference type="Pfam" id="PF07916">
    <property type="entry name" value="TraG_N"/>
    <property type="match status" value="1"/>
</dbReference>
<dbReference type="AlphaFoldDB" id="A0A845GTN3"/>
<name>A0A845GTN3_9BURK</name>
<evidence type="ECO:0000259" key="3">
    <source>
        <dbReference type="Pfam" id="PF07916"/>
    </source>
</evidence>
<feature type="region of interest" description="Disordered" evidence="1">
    <location>
        <begin position="582"/>
        <end position="605"/>
    </location>
</feature>
<feature type="compositionally biased region" description="Polar residues" evidence="1">
    <location>
        <begin position="587"/>
        <end position="605"/>
    </location>
</feature>
<dbReference type="EMBL" id="WWCX01000035">
    <property type="protein sequence ID" value="MYM95909.1"/>
    <property type="molecule type" value="Genomic_DNA"/>
</dbReference>
<dbReference type="RefSeq" id="WP_161084996.1">
    <property type="nucleotide sequence ID" value="NZ_WWCX01000035.1"/>
</dbReference>
<keyword evidence="2" id="KW-1133">Transmembrane helix</keyword>
<reference evidence="4" key="1">
    <citation type="submission" date="2019-12" db="EMBL/GenBank/DDBJ databases">
        <title>Novel species isolated from a subtropical stream in China.</title>
        <authorList>
            <person name="Lu H."/>
        </authorList>
    </citation>
    <scope>NUCLEOTIDE SEQUENCE [LARGE SCALE GENOMIC DNA]</scope>
    <source>
        <strain evidence="4">FT81W</strain>
    </source>
</reference>
<feature type="transmembrane region" description="Helical" evidence="2">
    <location>
        <begin position="58"/>
        <end position="76"/>
    </location>
</feature>
<proteinExistence type="predicted"/>
<gene>
    <name evidence="4" type="ORF">GTP90_18785</name>
</gene>
<feature type="transmembrane region" description="Helical" evidence="2">
    <location>
        <begin position="346"/>
        <end position="364"/>
    </location>
</feature>
<feature type="domain" description="TraG N-terminal Proteobacteria" evidence="3">
    <location>
        <begin position="3"/>
        <end position="460"/>
    </location>
</feature>
<evidence type="ECO:0000256" key="2">
    <source>
        <dbReference type="SAM" id="Phobius"/>
    </source>
</evidence>
<dbReference type="Proteomes" id="UP000447355">
    <property type="component" value="Unassembled WGS sequence"/>
</dbReference>
<organism evidence="4 5">
    <name type="scientific">Duganella vulcania</name>
    <dbReference type="NCBI Taxonomy" id="2692166"/>
    <lineage>
        <taxon>Bacteria</taxon>
        <taxon>Pseudomonadati</taxon>
        <taxon>Pseudomonadota</taxon>
        <taxon>Betaproteobacteria</taxon>
        <taxon>Burkholderiales</taxon>
        <taxon>Oxalobacteraceae</taxon>
        <taxon>Telluria group</taxon>
        <taxon>Duganella</taxon>
    </lineage>
</organism>
<evidence type="ECO:0000313" key="5">
    <source>
        <dbReference type="Proteomes" id="UP000447355"/>
    </source>
</evidence>
<feature type="transmembrane region" description="Helical" evidence="2">
    <location>
        <begin position="32"/>
        <end position="51"/>
    </location>
</feature>
<evidence type="ECO:0000313" key="4">
    <source>
        <dbReference type="EMBL" id="MYM95909.1"/>
    </source>
</evidence>
<keyword evidence="2" id="KW-0812">Transmembrane</keyword>
<keyword evidence="2" id="KW-0472">Membrane</keyword>
<accession>A0A845GTN3</accession>
<feature type="transmembrane region" description="Helical" evidence="2">
    <location>
        <begin position="376"/>
        <end position="395"/>
    </location>
</feature>